<evidence type="ECO:0000256" key="1">
    <source>
        <dbReference type="RuleBase" id="RU004262"/>
    </source>
</evidence>
<evidence type="ECO:0000313" key="5">
    <source>
        <dbReference type="Proteomes" id="UP000708208"/>
    </source>
</evidence>
<dbReference type="Pfam" id="PF00151">
    <property type="entry name" value="Lipase"/>
    <property type="match status" value="1"/>
</dbReference>
<comment type="caution">
    <text evidence="4">The sequence shown here is derived from an EMBL/GenBank/DDBJ whole genome shotgun (WGS) entry which is preliminary data.</text>
</comment>
<dbReference type="EMBL" id="CAJVCH010175224">
    <property type="protein sequence ID" value="CAG7729208.1"/>
    <property type="molecule type" value="Genomic_DNA"/>
</dbReference>
<name>A0A8J2K3Y7_9HEXA</name>
<accession>A0A8J2K3Y7</accession>
<dbReference type="GO" id="GO:0005615">
    <property type="term" value="C:extracellular space"/>
    <property type="evidence" value="ECO:0007669"/>
    <property type="project" value="TreeGrafter"/>
</dbReference>
<dbReference type="InterPro" id="IPR000734">
    <property type="entry name" value="TAG_lipase"/>
</dbReference>
<reference evidence="4" key="1">
    <citation type="submission" date="2021-06" db="EMBL/GenBank/DDBJ databases">
        <authorList>
            <person name="Hodson N. C."/>
            <person name="Mongue J. A."/>
            <person name="Jaron S. K."/>
        </authorList>
    </citation>
    <scope>NUCLEOTIDE SEQUENCE</scope>
</reference>
<sequence>MCRNLLFFSLCITSIGILVSSGMVSTNPKFVRFFVYNQKRWRLEDGYEMRLSNISSILNSGINPYTPVKFLIHGFNHNHRCWFPQEVKDTFLRQGFDGNIITVDWGRLATPVGTEPFASLAYPLCVRNVKLVGEIMTELVTILIEHGMLHMESLHLIGFSLGAHIAGIVGNSLQRRYRWKIARITGLDPAGPFFYTGFVGRSLRKSDAMFVDVIHTDMAQYGHLGALGHADFYVNGGMPPQPGCKTPSCSHHAAANYFLQSIGNEQIRACGCTANSVFSSGPCCTFTTVFGDLATPEARGKFYLRMRPQFLSGMYNC</sequence>
<dbReference type="PANTHER" id="PTHR11610">
    <property type="entry name" value="LIPASE"/>
    <property type="match status" value="1"/>
</dbReference>
<feature type="signal peptide" evidence="2">
    <location>
        <begin position="1"/>
        <end position="22"/>
    </location>
</feature>
<dbReference type="GO" id="GO:0016042">
    <property type="term" value="P:lipid catabolic process"/>
    <property type="evidence" value="ECO:0007669"/>
    <property type="project" value="TreeGrafter"/>
</dbReference>
<comment type="similarity">
    <text evidence="1">Belongs to the AB hydrolase superfamily. Lipase family.</text>
</comment>
<dbReference type="InterPro" id="IPR013818">
    <property type="entry name" value="Lipase"/>
</dbReference>
<dbReference type="OrthoDB" id="199913at2759"/>
<evidence type="ECO:0000313" key="4">
    <source>
        <dbReference type="EMBL" id="CAG7729208.1"/>
    </source>
</evidence>
<dbReference type="Proteomes" id="UP000708208">
    <property type="component" value="Unassembled WGS sequence"/>
</dbReference>
<feature type="chain" id="PRO_5035199851" description="Lipase domain-containing protein" evidence="2">
    <location>
        <begin position="23"/>
        <end position="317"/>
    </location>
</feature>
<organism evidence="4 5">
    <name type="scientific">Allacma fusca</name>
    <dbReference type="NCBI Taxonomy" id="39272"/>
    <lineage>
        <taxon>Eukaryota</taxon>
        <taxon>Metazoa</taxon>
        <taxon>Ecdysozoa</taxon>
        <taxon>Arthropoda</taxon>
        <taxon>Hexapoda</taxon>
        <taxon>Collembola</taxon>
        <taxon>Symphypleona</taxon>
        <taxon>Sminthuridae</taxon>
        <taxon>Allacma</taxon>
    </lineage>
</organism>
<protein>
    <recommendedName>
        <fullName evidence="3">Lipase domain-containing protein</fullName>
    </recommendedName>
</protein>
<dbReference type="GO" id="GO:0016298">
    <property type="term" value="F:lipase activity"/>
    <property type="evidence" value="ECO:0007669"/>
    <property type="project" value="InterPro"/>
</dbReference>
<evidence type="ECO:0000256" key="2">
    <source>
        <dbReference type="SAM" id="SignalP"/>
    </source>
</evidence>
<keyword evidence="2" id="KW-0732">Signal</keyword>
<dbReference type="AlphaFoldDB" id="A0A8J2K3Y7"/>
<proteinExistence type="inferred from homology"/>
<feature type="domain" description="Lipase" evidence="3">
    <location>
        <begin position="31"/>
        <end position="284"/>
    </location>
</feature>
<evidence type="ECO:0000259" key="3">
    <source>
        <dbReference type="Pfam" id="PF00151"/>
    </source>
</evidence>
<gene>
    <name evidence="4" type="ORF">AFUS01_LOCUS17941</name>
</gene>
<keyword evidence="5" id="KW-1185">Reference proteome</keyword>